<dbReference type="NCBIfam" id="TIGR02276">
    <property type="entry name" value="beta_rpt_yvtn"/>
    <property type="match status" value="3"/>
</dbReference>
<dbReference type="PANTHER" id="PTHR47197">
    <property type="entry name" value="PROTEIN NIRF"/>
    <property type="match status" value="1"/>
</dbReference>
<protein>
    <submittedName>
        <fullName evidence="1">40-residue YVTN family beta-propeller repeat-containing protein</fullName>
    </submittedName>
</protein>
<dbReference type="SUPFAM" id="SSF50974">
    <property type="entry name" value="Nitrous oxide reductase, N-terminal domain"/>
    <property type="match status" value="1"/>
</dbReference>
<dbReference type="Pfam" id="PF02239">
    <property type="entry name" value="Cytochrom_D1"/>
    <property type="match status" value="1"/>
</dbReference>
<name>A0A1H3SDT6_9BACI</name>
<gene>
    <name evidence="1" type="ORF">SAMN05421736_110142</name>
</gene>
<dbReference type="EMBL" id="FNPI01000010">
    <property type="protein sequence ID" value="SDZ35765.1"/>
    <property type="molecule type" value="Genomic_DNA"/>
</dbReference>
<keyword evidence="2" id="KW-1185">Reference proteome</keyword>
<dbReference type="STRING" id="1503961.SAMN05421736_110142"/>
<dbReference type="AlphaFoldDB" id="A0A1H3SDT6"/>
<dbReference type="Gene3D" id="2.130.10.10">
    <property type="entry name" value="YVTN repeat-like/Quinoprotein amine dehydrogenase"/>
    <property type="match status" value="2"/>
</dbReference>
<evidence type="ECO:0000313" key="2">
    <source>
        <dbReference type="Proteomes" id="UP000198935"/>
    </source>
</evidence>
<dbReference type="Proteomes" id="UP000198935">
    <property type="component" value="Unassembled WGS sequence"/>
</dbReference>
<sequence length="485" mass="53287">MQKNKWFIIMLAALFFLGGIALFSFFARETFRVPVFYVANAGDGTISKIDVNKSDPVNSLAQESDQLSHGIAISPDQKTVYFGSGSENKLYAFDTEVEEVISELLFDESVHGIDIHPSGKYVYVSLSPGLGEAGGELAMIDTEDFVRVASITTDDGPAHVSVSADGSQVWVTNVNGNTVSAIDAYTYQVLATIPVGEVPNEVALSPKLDYAFSANVKSNSVSVIDMNTFEVIDEITVGEGVHGVAVSLDGQEVWTANNNSNDVSVIDTETLTFITAIETGSYANHISFSPDGDFAFVTNRESNNLVVIDRKEKTVIKELKVGEEPHEMTLKGMTATIEQLERSEQWEQYKQERYRFTSIGEAENIEVKVRLLSPYSSEDAAMIADKSSDIDAFEVFALLIDMTTHSGDITSVPLSERIGLENEKGERLEPAEWIVLYNDAHHPQFLAIFDKTIAGKPLLENASSELYVDFAPFINEGDLKIMLLH</sequence>
<organism evidence="1 2">
    <name type="scientific">Evansella caseinilytica</name>
    <dbReference type="NCBI Taxonomy" id="1503961"/>
    <lineage>
        <taxon>Bacteria</taxon>
        <taxon>Bacillati</taxon>
        <taxon>Bacillota</taxon>
        <taxon>Bacilli</taxon>
        <taxon>Bacillales</taxon>
        <taxon>Bacillaceae</taxon>
        <taxon>Evansella</taxon>
    </lineage>
</organism>
<dbReference type="InterPro" id="IPR015943">
    <property type="entry name" value="WD40/YVTN_repeat-like_dom_sf"/>
</dbReference>
<dbReference type="InterPro" id="IPR011964">
    <property type="entry name" value="YVTN_b-propeller_repeat"/>
</dbReference>
<evidence type="ECO:0000313" key="1">
    <source>
        <dbReference type="EMBL" id="SDZ35765.1"/>
    </source>
</evidence>
<dbReference type="OrthoDB" id="55891at2"/>
<dbReference type="InterPro" id="IPR011045">
    <property type="entry name" value="N2O_reductase_N"/>
</dbReference>
<reference evidence="2" key="1">
    <citation type="submission" date="2016-10" db="EMBL/GenBank/DDBJ databases">
        <authorList>
            <person name="Varghese N."/>
            <person name="Submissions S."/>
        </authorList>
    </citation>
    <scope>NUCLEOTIDE SEQUENCE [LARGE SCALE GENOMIC DNA]</scope>
    <source>
        <strain evidence="2">SP</strain>
    </source>
</reference>
<proteinExistence type="predicted"/>
<dbReference type="InterPro" id="IPR051200">
    <property type="entry name" value="Host-pathogen_enzymatic-act"/>
</dbReference>
<accession>A0A1H3SDT6</accession>
<dbReference type="PANTHER" id="PTHR47197:SF3">
    <property type="entry name" value="DIHYDRO-HEME D1 DEHYDROGENASE"/>
    <property type="match status" value="1"/>
</dbReference>